<dbReference type="EMBL" id="CCMZ01000003">
    <property type="protein sequence ID" value="CDX12122.1"/>
    <property type="molecule type" value="Genomic_DNA"/>
</dbReference>
<dbReference type="GO" id="GO:0051213">
    <property type="term" value="F:dioxygenase activity"/>
    <property type="evidence" value="ECO:0007669"/>
    <property type="project" value="UniProtKB-KW"/>
</dbReference>
<feature type="domain" description="VOC" evidence="1">
    <location>
        <begin position="5"/>
        <end position="119"/>
    </location>
</feature>
<keyword evidence="2" id="KW-0560">Oxidoreductase</keyword>
<proteinExistence type="predicted"/>
<dbReference type="PROSITE" id="PS51819">
    <property type="entry name" value="VOC"/>
    <property type="match status" value="1"/>
</dbReference>
<dbReference type="Proteomes" id="UP000045285">
    <property type="component" value="Unassembled WGS sequence"/>
</dbReference>
<evidence type="ECO:0000259" key="1">
    <source>
        <dbReference type="PROSITE" id="PS51819"/>
    </source>
</evidence>
<evidence type="ECO:0000313" key="3">
    <source>
        <dbReference type="Proteomes" id="UP000045285"/>
    </source>
</evidence>
<keyword evidence="3" id="KW-1185">Reference proteome</keyword>
<dbReference type="InterPro" id="IPR029068">
    <property type="entry name" value="Glyas_Bleomycin-R_OHBP_Dase"/>
</dbReference>
<dbReference type="AlphaFoldDB" id="A0A090DAF5"/>
<evidence type="ECO:0000313" key="2">
    <source>
        <dbReference type="EMBL" id="CDX12122.1"/>
    </source>
</evidence>
<sequence length="123" mass="13874">MRLERIEHVQLAMPSGEEDAARGFYADALGMTEVRKPLNLAKRGGCWFEAGRVRVHLGVETDFRPAKKAHPAFVVDELESFRARLNAAGFACEDDEPIDGFYRTYVSDPFGNRIELMEVAGRR</sequence>
<reference evidence="3" key="1">
    <citation type="submission" date="2014-08" db="EMBL/GenBank/DDBJ databases">
        <authorList>
            <person name="Moulin L."/>
        </authorList>
    </citation>
    <scope>NUCLEOTIDE SEQUENCE [LARGE SCALE GENOMIC DNA]</scope>
</reference>
<dbReference type="Pfam" id="PF00903">
    <property type="entry name" value="Glyoxalase"/>
    <property type="match status" value="1"/>
</dbReference>
<keyword evidence="2" id="KW-0223">Dioxygenase</keyword>
<gene>
    <name evidence="2" type="ORF">MPL3356_110342</name>
</gene>
<accession>A0A090DAF5</accession>
<organism evidence="2 3">
    <name type="scientific">Mesorhizobium plurifarium</name>
    <dbReference type="NCBI Taxonomy" id="69974"/>
    <lineage>
        <taxon>Bacteria</taxon>
        <taxon>Pseudomonadati</taxon>
        <taxon>Pseudomonadota</taxon>
        <taxon>Alphaproteobacteria</taxon>
        <taxon>Hyphomicrobiales</taxon>
        <taxon>Phyllobacteriaceae</taxon>
        <taxon>Mesorhizobium</taxon>
    </lineage>
</organism>
<dbReference type="SUPFAM" id="SSF54593">
    <property type="entry name" value="Glyoxalase/Bleomycin resistance protein/Dihydroxybiphenyl dioxygenase"/>
    <property type="match status" value="1"/>
</dbReference>
<protein>
    <submittedName>
        <fullName evidence="2">Putative ring-cleavage extradiol dioxygenase</fullName>
    </submittedName>
</protein>
<dbReference type="Gene3D" id="3.10.180.10">
    <property type="entry name" value="2,3-Dihydroxybiphenyl 1,2-Dioxygenase, domain 1"/>
    <property type="match status" value="1"/>
</dbReference>
<dbReference type="InterPro" id="IPR004360">
    <property type="entry name" value="Glyas_Fos-R_dOase_dom"/>
</dbReference>
<dbReference type="InterPro" id="IPR037523">
    <property type="entry name" value="VOC_core"/>
</dbReference>
<dbReference type="PANTHER" id="PTHR39175:SF1">
    <property type="entry name" value="FAMILY PROTEIN, PUTATIVE (AFU_ORTHOLOGUE AFUA_3G15060)-RELATED"/>
    <property type="match status" value="1"/>
</dbReference>
<name>A0A090DAF5_MESPL</name>
<dbReference type="PANTHER" id="PTHR39175">
    <property type="entry name" value="FAMILY PROTEIN, PUTATIVE (AFU_ORTHOLOGUE AFUA_3G15060)-RELATED"/>
    <property type="match status" value="1"/>
</dbReference>